<evidence type="ECO:0000313" key="11">
    <source>
        <dbReference type="Proteomes" id="UP000076481"/>
    </source>
</evidence>
<proteinExistence type="inferred from homology"/>
<evidence type="ECO:0000256" key="8">
    <source>
        <dbReference type="ARBA" id="ARBA00023239"/>
    </source>
</evidence>
<accession>A0A165LPT1</accession>
<dbReference type="CDD" id="cd17299">
    <property type="entry name" value="acetolactate_decarboxylase"/>
    <property type="match status" value="1"/>
</dbReference>
<dbReference type="Pfam" id="PF03306">
    <property type="entry name" value="AAL_decarboxy"/>
    <property type="match status" value="1"/>
</dbReference>
<dbReference type="RefSeq" id="WP_303681632.1">
    <property type="nucleotide sequence ID" value="NZ_LVWG01000030.1"/>
</dbReference>
<organism evidence="10 11">
    <name type="scientific">Pelodictyon luteolum</name>
    <dbReference type="NCBI Taxonomy" id="1100"/>
    <lineage>
        <taxon>Bacteria</taxon>
        <taxon>Pseudomonadati</taxon>
        <taxon>Chlorobiota</taxon>
        <taxon>Chlorobiia</taxon>
        <taxon>Chlorobiales</taxon>
        <taxon>Chlorobiaceae</taxon>
        <taxon>Chlorobium/Pelodictyon group</taxon>
        <taxon>Pelodictyon</taxon>
    </lineage>
</organism>
<comment type="similarity">
    <text evidence="3 9">Belongs to the alpha-acetolactate decarboxylase family.</text>
</comment>
<dbReference type="GO" id="GO:0045151">
    <property type="term" value="P:acetoin biosynthetic process"/>
    <property type="evidence" value="ECO:0007669"/>
    <property type="project" value="UniProtKB-UniRule"/>
</dbReference>
<dbReference type="PIRSF" id="PIRSF001332">
    <property type="entry name" value="Acetolac_decarb"/>
    <property type="match status" value="1"/>
</dbReference>
<evidence type="ECO:0000256" key="7">
    <source>
        <dbReference type="ARBA" id="ARBA00023061"/>
    </source>
</evidence>
<dbReference type="EMBL" id="LVWG01000030">
    <property type="protein sequence ID" value="KZK74277.1"/>
    <property type="molecule type" value="Genomic_DNA"/>
</dbReference>
<evidence type="ECO:0000256" key="4">
    <source>
        <dbReference type="ARBA" id="ARBA00013204"/>
    </source>
</evidence>
<dbReference type="PANTHER" id="PTHR35524">
    <property type="entry name" value="ALPHA-ACETOLACTATE DECARBOXYLASE"/>
    <property type="match status" value="1"/>
</dbReference>
<gene>
    <name evidence="10" type="ORF">A3K90_05035</name>
</gene>
<protein>
    <recommendedName>
        <fullName evidence="5 9">Alpha-acetolactate decarboxylase</fullName>
        <ecNumber evidence="4 9">4.1.1.5</ecNumber>
    </recommendedName>
</protein>
<dbReference type="SUPFAM" id="SSF117856">
    <property type="entry name" value="AF0104/ALDC/Ptd012-like"/>
    <property type="match status" value="1"/>
</dbReference>
<reference evidence="10 11" key="1">
    <citation type="submission" date="2016-03" db="EMBL/GenBank/DDBJ databases">
        <title>Speciation and ecological success in dimly lit waters: horizontal gene transfer in a green sulfur bacteria bloom unveiled by metagenomic assembly.</title>
        <authorList>
            <person name="Llorens-Mares T."/>
            <person name="Liu Z."/>
            <person name="Allen L.Z."/>
            <person name="Rusch D.B."/>
            <person name="Craig M.T."/>
            <person name="Dupont C.L."/>
            <person name="Bryant D.A."/>
            <person name="Casamayor E.O."/>
        </authorList>
    </citation>
    <scope>NUCLEOTIDE SEQUENCE [LARGE SCALE GENOMIC DNA]</scope>
    <source>
        <strain evidence="10">CIII</strain>
    </source>
</reference>
<dbReference type="GO" id="GO:0047605">
    <property type="term" value="F:acetolactate decarboxylase activity"/>
    <property type="evidence" value="ECO:0007669"/>
    <property type="project" value="UniProtKB-UniRule"/>
</dbReference>
<keyword evidence="8 9" id="KW-0456">Lyase</keyword>
<dbReference type="Proteomes" id="UP000076481">
    <property type="component" value="Unassembled WGS sequence"/>
</dbReference>
<comment type="pathway">
    <text evidence="2 9">Polyol metabolism; (R,R)-butane-2,3-diol biosynthesis; (R,R)-butane-2,3-diol from pyruvate: step 2/3.</text>
</comment>
<dbReference type="InterPro" id="IPR005128">
    <property type="entry name" value="Acetolactate_a_deCO2ase"/>
</dbReference>
<evidence type="ECO:0000256" key="9">
    <source>
        <dbReference type="PIRNR" id="PIRNR001332"/>
    </source>
</evidence>
<evidence type="ECO:0000256" key="6">
    <source>
        <dbReference type="ARBA" id="ARBA00022793"/>
    </source>
</evidence>
<dbReference type="PANTHER" id="PTHR35524:SF1">
    <property type="entry name" value="ALPHA-ACETOLACTATE DECARBOXYLASE"/>
    <property type="match status" value="1"/>
</dbReference>
<dbReference type="EC" id="4.1.1.5" evidence="4 9"/>
<dbReference type="NCBIfam" id="TIGR01252">
    <property type="entry name" value="acetolac_decarb"/>
    <property type="match status" value="1"/>
</dbReference>
<name>A0A165LPT1_PELLU</name>
<comment type="caution">
    <text evidence="10">The sequence shown here is derived from an EMBL/GenBank/DDBJ whole genome shotgun (WGS) entry which is preliminary data.</text>
</comment>
<evidence type="ECO:0000256" key="3">
    <source>
        <dbReference type="ARBA" id="ARBA00007106"/>
    </source>
</evidence>
<evidence type="ECO:0000256" key="2">
    <source>
        <dbReference type="ARBA" id="ARBA00005170"/>
    </source>
</evidence>
<evidence type="ECO:0000313" key="10">
    <source>
        <dbReference type="EMBL" id="KZK74277.1"/>
    </source>
</evidence>
<evidence type="ECO:0000256" key="5">
    <source>
        <dbReference type="ARBA" id="ARBA00020164"/>
    </source>
</evidence>
<comment type="catalytic activity">
    <reaction evidence="1 9">
        <text>(2S)-2-acetolactate + H(+) = (R)-acetoin + CO2</text>
        <dbReference type="Rhea" id="RHEA:21580"/>
        <dbReference type="ChEBI" id="CHEBI:15378"/>
        <dbReference type="ChEBI" id="CHEBI:15686"/>
        <dbReference type="ChEBI" id="CHEBI:16526"/>
        <dbReference type="ChEBI" id="CHEBI:58476"/>
        <dbReference type="EC" id="4.1.1.5"/>
    </reaction>
</comment>
<evidence type="ECO:0000256" key="1">
    <source>
        <dbReference type="ARBA" id="ARBA00001784"/>
    </source>
</evidence>
<dbReference type="Gene3D" id="3.30.1330.80">
    <property type="entry name" value="Hypothetical protein, similar to alpha- acetolactate decarboxylase, domain 2"/>
    <property type="match status" value="2"/>
</dbReference>
<keyword evidence="7 9" id="KW-0005">Acetoin biosynthesis</keyword>
<dbReference type="UniPathway" id="UPA00626">
    <property type="reaction ID" value="UER00678"/>
</dbReference>
<dbReference type="AlphaFoldDB" id="A0A165LPT1"/>
<keyword evidence="6 9" id="KW-0210">Decarboxylase</keyword>
<sequence>MGSSIYFCAPVNALVEGIYRQKIPFTEIKKHGDFGLGTFDDLDGEMVMFDGKIYQITSDGVAAMVDDATLTPFSCVTFYSPVSHDRLDRRTPYPDFQAWLYSLLPSLNIFYAIRIEGTFSSMKVRSVPRQENYRPLAEVAKDQPIFEYQEIEGTLVGFYTPAFMGSVSVPGLHLHFLSRDRHHGGHLLECTPANINAGIQFITALELAMPMNFDYLSCDFQRDVERDLESAER</sequence>